<proteinExistence type="predicted"/>
<dbReference type="InterPro" id="IPR036249">
    <property type="entry name" value="Thioredoxin-like_sf"/>
</dbReference>
<dbReference type="PANTHER" id="PTHR32419">
    <property type="entry name" value="GLUTATHIONYL-HYDROQUINONE REDUCTASE"/>
    <property type="match status" value="1"/>
</dbReference>
<name>A0A8J2YR02_9PROT</name>
<evidence type="ECO:0000313" key="6">
    <source>
        <dbReference type="Proteomes" id="UP000646365"/>
    </source>
</evidence>
<feature type="binding site" evidence="2">
    <location>
        <begin position="136"/>
        <end position="137"/>
    </location>
    <ligand>
        <name>glutathione</name>
        <dbReference type="ChEBI" id="CHEBI:57925"/>
    </ligand>
</feature>
<dbReference type="SFLD" id="SFLDG01206">
    <property type="entry name" value="Xi.1"/>
    <property type="match status" value="1"/>
</dbReference>
<dbReference type="InterPro" id="IPR036282">
    <property type="entry name" value="Glutathione-S-Trfase_C_sf"/>
</dbReference>
<dbReference type="Pfam" id="PF13409">
    <property type="entry name" value="GST_N_2"/>
    <property type="match status" value="1"/>
</dbReference>
<dbReference type="SUPFAM" id="SSF52833">
    <property type="entry name" value="Thioredoxin-like"/>
    <property type="match status" value="1"/>
</dbReference>
<evidence type="ECO:0000256" key="1">
    <source>
        <dbReference type="PIRSR" id="PIRSR015753-1"/>
    </source>
</evidence>
<dbReference type="PIRSF" id="PIRSF015753">
    <property type="entry name" value="GST"/>
    <property type="match status" value="1"/>
</dbReference>
<evidence type="ECO:0000259" key="4">
    <source>
        <dbReference type="PROSITE" id="PS50405"/>
    </source>
</evidence>
<dbReference type="PROSITE" id="PS50405">
    <property type="entry name" value="GST_CTER"/>
    <property type="match status" value="1"/>
</dbReference>
<sequence>MGMLVDGVWQDVWYDTKRTGGTFQRADSAFRHQVSAEPGARFPVEAGRYHLIVSLACPWAHRTIIFRKLKRLEAAISLSVVDPLMLDQGWRFADADPVTGAEFLHQVYTAADPTYTGRVTVPVLWDKQARTIVNNESSEIIRLMNGPLAALGDASHDYYPVDLRGEIDALNARIYDAVNNGVYKAGFATSQAAYEAAYHALFAMLDELEARLGRGRYLFGDRLTEADWRLFTTLVRFDAVYHGHFKCNRQTLRSFPNLWGYVRDLYQMPGIAETVSLDHIKRHYYVSQRTVNPTQIVPVGPAIDFAAPHGRDRLSA</sequence>
<dbReference type="SUPFAM" id="SSF47616">
    <property type="entry name" value="GST C-terminal domain-like"/>
    <property type="match status" value="1"/>
</dbReference>
<dbReference type="RefSeq" id="WP_189043395.1">
    <property type="nucleotide sequence ID" value="NZ_BMJQ01000002.1"/>
</dbReference>
<feature type="binding site" evidence="2">
    <location>
        <begin position="118"/>
        <end position="121"/>
    </location>
    <ligand>
        <name>glutathione</name>
        <dbReference type="ChEBI" id="CHEBI:57925"/>
    </ligand>
</feature>
<dbReference type="AlphaFoldDB" id="A0A8J2YR02"/>
<dbReference type="InterPro" id="IPR040079">
    <property type="entry name" value="Glutathione_S-Trfase"/>
</dbReference>
<dbReference type="CDD" id="cd03190">
    <property type="entry name" value="GST_C_Omega_like"/>
    <property type="match status" value="1"/>
</dbReference>
<feature type="site" description="Lowers pKa of active site Cys" evidence="3">
    <location>
        <position position="284"/>
    </location>
</feature>
<dbReference type="SFLD" id="SFLDS00019">
    <property type="entry name" value="Glutathione_Transferase_(cytos"/>
    <property type="match status" value="1"/>
</dbReference>
<accession>A0A8J2YR02</accession>
<dbReference type="InterPro" id="IPR016639">
    <property type="entry name" value="GST_Omega/GSH"/>
</dbReference>
<dbReference type="SFLD" id="SFLDG01148">
    <property type="entry name" value="Xi_(cytGST)"/>
    <property type="match status" value="1"/>
</dbReference>
<feature type="domain" description="GST C-terminal" evidence="4">
    <location>
        <begin position="160"/>
        <end position="294"/>
    </location>
</feature>
<feature type="site" description="Lowers pKa of active site Cys" evidence="3">
    <location>
        <position position="241"/>
    </location>
</feature>
<evidence type="ECO:0000256" key="3">
    <source>
        <dbReference type="PIRSR" id="PIRSR015753-3"/>
    </source>
</evidence>
<dbReference type="GO" id="GO:0004364">
    <property type="term" value="F:glutathione transferase activity"/>
    <property type="evidence" value="ECO:0007669"/>
    <property type="project" value="InterPro"/>
</dbReference>
<dbReference type="Gene3D" id="1.20.1050.10">
    <property type="match status" value="1"/>
</dbReference>
<feature type="active site" description="Nucleophile" evidence="1">
    <location>
        <position position="57"/>
    </location>
</feature>
<reference evidence="5" key="1">
    <citation type="journal article" date="2014" name="Int. J. Syst. Evol. Microbiol.">
        <title>Complete genome sequence of Corynebacterium casei LMG S-19264T (=DSM 44701T), isolated from a smear-ripened cheese.</title>
        <authorList>
            <consortium name="US DOE Joint Genome Institute (JGI-PGF)"/>
            <person name="Walter F."/>
            <person name="Albersmeier A."/>
            <person name="Kalinowski J."/>
            <person name="Ruckert C."/>
        </authorList>
    </citation>
    <scope>NUCLEOTIDE SEQUENCE</scope>
    <source>
        <strain evidence="5">CGMCC 1.15725</strain>
    </source>
</reference>
<gene>
    <name evidence="5" type="ORF">GCM10011611_11450</name>
</gene>
<evidence type="ECO:0000313" key="5">
    <source>
        <dbReference type="EMBL" id="GGF07687.1"/>
    </source>
</evidence>
<keyword evidence="6" id="KW-1185">Reference proteome</keyword>
<dbReference type="InterPro" id="IPR047047">
    <property type="entry name" value="GST_Omega-like_C"/>
</dbReference>
<comment type="caution">
    <text evidence="5">The sequence shown here is derived from an EMBL/GenBank/DDBJ whole genome shotgun (WGS) entry which is preliminary data.</text>
</comment>
<dbReference type="Pfam" id="PF13410">
    <property type="entry name" value="GST_C_2"/>
    <property type="match status" value="1"/>
</dbReference>
<dbReference type="PANTHER" id="PTHR32419:SF6">
    <property type="entry name" value="GLUTATHIONE S-TRANSFERASE OMEGA-LIKE 1-RELATED"/>
    <property type="match status" value="1"/>
</dbReference>
<dbReference type="GO" id="GO:0005737">
    <property type="term" value="C:cytoplasm"/>
    <property type="evidence" value="ECO:0007669"/>
    <property type="project" value="TreeGrafter"/>
</dbReference>
<dbReference type="Proteomes" id="UP000646365">
    <property type="component" value="Unassembled WGS sequence"/>
</dbReference>
<dbReference type="Gene3D" id="3.40.30.10">
    <property type="entry name" value="Glutaredoxin"/>
    <property type="match status" value="1"/>
</dbReference>
<evidence type="ECO:0000256" key="2">
    <source>
        <dbReference type="PIRSR" id="PIRSR015753-2"/>
    </source>
</evidence>
<feature type="binding site" evidence="2">
    <location>
        <position position="90"/>
    </location>
    <ligand>
        <name>glutathione</name>
        <dbReference type="ChEBI" id="CHEBI:57925"/>
    </ligand>
</feature>
<reference evidence="5" key="2">
    <citation type="submission" date="2020-09" db="EMBL/GenBank/DDBJ databases">
        <authorList>
            <person name="Sun Q."/>
            <person name="Zhou Y."/>
        </authorList>
    </citation>
    <scope>NUCLEOTIDE SEQUENCE</scope>
    <source>
        <strain evidence="5">CGMCC 1.15725</strain>
    </source>
</reference>
<feature type="active site" description="Proton donor/acceptor" evidence="1">
    <location>
        <position position="183"/>
    </location>
</feature>
<dbReference type="InterPro" id="IPR004045">
    <property type="entry name" value="Glutathione_S-Trfase_N"/>
</dbReference>
<protein>
    <submittedName>
        <fullName evidence="5">Glutathione-dependent reductase</fullName>
    </submittedName>
</protein>
<organism evidence="5 6">
    <name type="scientific">Aliidongia dinghuensis</name>
    <dbReference type="NCBI Taxonomy" id="1867774"/>
    <lineage>
        <taxon>Bacteria</taxon>
        <taxon>Pseudomonadati</taxon>
        <taxon>Pseudomonadota</taxon>
        <taxon>Alphaproteobacteria</taxon>
        <taxon>Rhodospirillales</taxon>
        <taxon>Dongiaceae</taxon>
        <taxon>Aliidongia</taxon>
    </lineage>
</organism>
<dbReference type="EMBL" id="BMJQ01000002">
    <property type="protein sequence ID" value="GGF07687.1"/>
    <property type="molecule type" value="Genomic_DNA"/>
</dbReference>
<dbReference type="InterPro" id="IPR010987">
    <property type="entry name" value="Glutathione-S-Trfase_C-like"/>
</dbReference>